<evidence type="ECO:0000313" key="1">
    <source>
        <dbReference type="EMBL" id="CAH6778074.1"/>
    </source>
</evidence>
<reference evidence="1" key="1">
    <citation type="submission" date="2022-06" db="EMBL/GenBank/DDBJ databases">
        <authorList>
            <person name="Andreotti S."/>
            <person name="Wyler E."/>
        </authorList>
    </citation>
    <scope>NUCLEOTIDE SEQUENCE</scope>
</reference>
<evidence type="ECO:0000313" key="2">
    <source>
        <dbReference type="Proteomes" id="UP001152836"/>
    </source>
</evidence>
<comment type="caution">
    <text evidence="1">The sequence shown here is derived from an EMBL/GenBank/DDBJ whole genome shotgun (WGS) entry which is preliminary data.</text>
</comment>
<dbReference type="EMBL" id="CALSGD010000375">
    <property type="protein sequence ID" value="CAH6778074.1"/>
    <property type="molecule type" value="Genomic_DNA"/>
</dbReference>
<proteinExistence type="predicted"/>
<dbReference type="Proteomes" id="UP001152836">
    <property type="component" value="Unassembled WGS sequence"/>
</dbReference>
<sequence length="54" mass="5801">MRRRGLGRRTSPSGAGEPSGCVFASGKPVALAACIHLRLVNSLCFDIYIMTSEF</sequence>
<protein>
    <submittedName>
        <fullName evidence="1">Calm2 protein</fullName>
    </submittedName>
</protein>
<organism evidence="1 2">
    <name type="scientific">Phodopus roborovskii</name>
    <name type="common">Roborovski's desert hamster</name>
    <name type="synonym">Cricetulus roborovskii</name>
    <dbReference type="NCBI Taxonomy" id="109678"/>
    <lineage>
        <taxon>Eukaryota</taxon>
        <taxon>Metazoa</taxon>
        <taxon>Chordata</taxon>
        <taxon>Craniata</taxon>
        <taxon>Vertebrata</taxon>
        <taxon>Euteleostomi</taxon>
        <taxon>Mammalia</taxon>
        <taxon>Eutheria</taxon>
        <taxon>Euarchontoglires</taxon>
        <taxon>Glires</taxon>
        <taxon>Rodentia</taxon>
        <taxon>Myomorpha</taxon>
        <taxon>Muroidea</taxon>
        <taxon>Cricetidae</taxon>
        <taxon>Cricetinae</taxon>
        <taxon>Phodopus</taxon>
    </lineage>
</organism>
<gene>
    <name evidence="1" type="primary">Calm2</name>
    <name evidence="1" type="ORF">PHOROB_LOCUS1883</name>
</gene>
<name>A0AAU9YUG8_PHORO</name>
<accession>A0AAU9YUG8</accession>
<keyword evidence="2" id="KW-1185">Reference proteome</keyword>
<dbReference type="AlphaFoldDB" id="A0AAU9YUG8"/>